<dbReference type="Proteomes" id="UP000292298">
    <property type="component" value="Unassembled WGS sequence"/>
</dbReference>
<evidence type="ECO:0000256" key="1">
    <source>
        <dbReference type="SAM" id="SignalP"/>
    </source>
</evidence>
<name>A0A4Q8CYJ4_9GAMM</name>
<feature type="signal peptide" evidence="1">
    <location>
        <begin position="1"/>
        <end position="19"/>
    </location>
</feature>
<feature type="domain" description="M23ase beta-sheet core" evidence="2">
    <location>
        <begin position="166"/>
        <end position="261"/>
    </location>
</feature>
<keyword evidence="1" id="KW-0732">Signal</keyword>
<dbReference type="EMBL" id="SHLI01000001">
    <property type="protein sequence ID" value="RZU98053.1"/>
    <property type="molecule type" value="Genomic_DNA"/>
</dbReference>
<dbReference type="Gene3D" id="2.70.70.10">
    <property type="entry name" value="Glucose Permease (Domain IIA)"/>
    <property type="match status" value="1"/>
</dbReference>
<dbReference type="Pfam" id="PF01551">
    <property type="entry name" value="Peptidase_M23"/>
    <property type="match status" value="1"/>
</dbReference>
<dbReference type="PANTHER" id="PTHR21666:SF285">
    <property type="entry name" value="M23 FAMILY METALLOPEPTIDASE"/>
    <property type="match status" value="1"/>
</dbReference>
<keyword evidence="3" id="KW-0378">Hydrolase</keyword>
<feature type="chain" id="PRO_5020769538" evidence="1">
    <location>
        <begin position="20"/>
        <end position="274"/>
    </location>
</feature>
<accession>A0A4Q8CYJ4</accession>
<evidence type="ECO:0000313" key="3">
    <source>
        <dbReference type="EMBL" id="RZU98053.1"/>
    </source>
</evidence>
<dbReference type="SUPFAM" id="SSF51261">
    <property type="entry name" value="Duplicated hybrid motif"/>
    <property type="match status" value="1"/>
</dbReference>
<dbReference type="CDD" id="cd12797">
    <property type="entry name" value="M23_peptidase"/>
    <property type="match status" value="1"/>
</dbReference>
<organism evidence="3 4">
    <name type="scientific">Spiribacter vilamensis</name>
    <dbReference type="NCBI Taxonomy" id="531306"/>
    <lineage>
        <taxon>Bacteria</taxon>
        <taxon>Pseudomonadati</taxon>
        <taxon>Pseudomonadota</taxon>
        <taxon>Gammaproteobacteria</taxon>
        <taxon>Chromatiales</taxon>
        <taxon>Ectothiorhodospiraceae</taxon>
        <taxon>Spiribacter</taxon>
    </lineage>
</organism>
<evidence type="ECO:0000313" key="4">
    <source>
        <dbReference type="Proteomes" id="UP000292298"/>
    </source>
</evidence>
<dbReference type="GO" id="GO:0004222">
    <property type="term" value="F:metalloendopeptidase activity"/>
    <property type="evidence" value="ECO:0007669"/>
    <property type="project" value="TreeGrafter"/>
</dbReference>
<sequence>MAGMNIAIVLLLLCLSAGAAALEMDGPLRQGGLLQGRVAPDAEVRAMGHEVPVDAEGRFVIGLGRDAPETATVTVIHADGARQQRTLRVARRDYDIQRIDGLDRNQVSPDSKTLERIRRDAAAVRSARSERLPARHFDAGWIWPLTGPVSGVFGSQRILNGEPRQPHYGIDIARPTGTPVRAPSDGVVTLAAEDLFFSGGTLILDHGQGLSSSFLHLSAMRVEPGDPVRQGQIVAEVGATGRVTGPHLDWRMNWFDQRIDPSMLVPPMQEARSE</sequence>
<proteinExistence type="predicted"/>
<evidence type="ECO:0000259" key="2">
    <source>
        <dbReference type="Pfam" id="PF01551"/>
    </source>
</evidence>
<dbReference type="InterPro" id="IPR011055">
    <property type="entry name" value="Dup_hybrid_motif"/>
</dbReference>
<dbReference type="AlphaFoldDB" id="A0A4Q8CYJ4"/>
<reference evidence="3 4" key="1">
    <citation type="submission" date="2019-02" db="EMBL/GenBank/DDBJ databases">
        <title>Genomic Encyclopedia of Type Strains, Phase IV (KMG-IV): sequencing the most valuable type-strain genomes for metagenomic binning, comparative biology and taxonomic classification.</title>
        <authorList>
            <person name="Goeker M."/>
        </authorList>
    </citation>
    <scope>NUCLEOTIDE SEQUENCE [LARGE SCALE GENOMIC DNA]</scope>
    <source>
        <strain evidence="3 4">DSM 21056</strain>
    </source>
</reference>
<comment type="caution">
    <text evidence="3">The sequence shown here is derived from an EMBL/GenBank/DDBJ whole genome shotgun (WGS) entry which is preliminary data.</text>
</comment>
<dbReference type="InterPro" id="IPR016047">
    <property type="entry name" value="M23ase_b-sheet_dom"/>
</dbReference>
<protein>
    <submittedName>
        <fullName evidence="3">Murein DD-endopeptidase MepM/ murein hydrolase activator NlpD</fullName>
    </submittedName>
</protein>
<dbReference type="InterPro" id="IPR050570">
    <property type="entry name" value="Cell_wall_metabolism_enzyme"/>
</dbReference>
<gene>
    <name evidence="3" type="ORF">EV698_0289</name>
</gene>
<dbReference type="PANTHER" id="PTHR21666">
    <property type="entry name" value="PEPTIDASE-RELATED"/>
    <property type="match status" value="1"/>
</dbReference>
<dbReference type="FunFam" id="2.70.70.10:FF:000019">
    <property type="entry name" value="M23 family peptidase"/>
    <property type="match status" value="1"/>
</dbReference>
<keyword evidence="4" id="KW-1185">Reference proteome</keyword>